<comment type="subcellular location">
    <subcellularLocation>
        <location evidence="1 6">Cytoplasm</location>
        <location evidence="1 6">Cytosol</location>
    </subcellularLocation>
</comment>
<evidence type="ECO:0000256" key="6">
    <source>
        <dbReference type="PIRNR" id="PIRNR039090"/>
    </source>
</evidence>
<dbReference type="PANTHER" id="PTHR34773:SF1">
    <property type="entry name" value="FLAGELLAR SECRETION CHAPERONE FLIS"/>
    <property type="match status" value="1"/>
</dbReference>
<dbReference type="GO" id="GO:0071973">
    <property type="term" value="P:bacterial-type flagellum-dependent cell motility"/>
    <property type="evidence" value="ECO:0007669"/>
    <property type="project" value="TreeGrafter"/>
</dbReference>
<evidence type="ECO:0000256" key="1">
    <source>
        <dbReference type="ARBA" id="ARBA00004514"/>
    </source>
</evidence>
<dbReference type="RefSeq" id="WP_125015430.1">
    <property type="nucleotide sequence ID" value="NZ_QWEZ01000001.1"/>
</dbReference>
<dbReference type="GO" id="GO:0005829">
    <property type="term" value="C:cytosol"/>
    <property type="evidence" value="ECO:0007669"/>
    <property type="project" value="UniProtKB-SubCell"/>
</dbReference>
<dbReference type="CDD" id="cd16098">
    <property type="entry name" value="FliS"/>
    <property type="match status" value="1"/>
</dbReference>
<accession>A0A3P3VQU9</accession>
<evidence type="ECO:0000256" key="5">
    <source>
        <dbReference type="ARBA" id="ARBA00023186"/>
    </source>
</evidence>
<evidence type="ECO:0000313" key="7">
    <source>
        <dbReference type="EMBL" id="RRJ85000.1"/>
    </source>
</evidence>
<dbReference type="AlphaFoldDB" id="A0A3P3VQU9"/>
<proteinExistence type="inferred from homology"/>
<evidence type="ECO:0000256" key="3">
    <source>
        <dbReference type="ARBA" id="ARBA00022490"/>
    </source>
</evidence>
<keyword evidence="5" id="KW-0143">Chaperone</keyword>
<comment type="similarity">
    <text evidence="2 6">Belongs to the FliS family.</text>
</comment>
<keyword evidence="4 6" id="KW-1005">Bacterial flagellum biogenesis</keyword>
<keyword evidence="7" id="KW-0966">Cell projection</keyword>
<organism evidence="7 8">
    <name type="scientific">Aestuariirhabdus litorea</name>
    <dbReference type="NCBI Taxonomy" id="2528527"/>
    <lineage>
        <taxon>Bacteria</taxon>
        <taxon>Pseudomonadati</taxon>
        <taxon>Pseudomonadota</taxon>
        <taxon>Gammaproteobacteria</taxon>
        <taxon>Oceanospirillales</taxon>
        <taxon>Aestuariirhabdaceae</taxon>
        <taxon>Aestuariirhabdus</taxon>
    </lineage>
</organism>
<dbReference type="EMBL" id="QWEZ01000001">
    <property type="protein sequence ID" value="RRJ85000.1"/>
    <property type="molecule type" value="Genomic_DNA"/>
</dbReference>
<evidence type="ECO:0000313" key="8">
    <source>
        <dbReference type="Proteomes" id="UP000280792"/>
    </source>
</evidence>
<dbReference type="InterPro" id="IPR003713">
    <property type="entry name" value="FliS"/>
</dbReference>
<dbReference type="InterPro" id="IPR036584">
    <property type="entry name" value="FliS_sf"/>
</dbReference>
<dbReference type="SUPFAM" id="SSF101116">
    <property type="entry name" value="Flagellar export chaperone FliS"/>
    <property type="match status" value="1"/>
</dbReference>
<evidence type="ECO:0000256" key="2">
    <source>
        <dbReference type="ARBA" id="ARBA00008787"/>
    </source>
</evidence>
<dbReference type="PIRSF" id="PIRSF039090">
    <property type="entry name" value="Flis"/>
    <property type="match status" value="1"/>
</dbReference>
<dbReference type="NCBIfam" id="TIGR00208">
    <property type="entry name" value="fliS"/>
    <property type="match status" value="1"/>
</dbReference>
<dbReference type="Gene3D" id="1.20.120.340">
    <property type="entry name" value="Flagellar protein FliS"/>
    <property type="match status" value="1"/>
</dbReference>
<keyword evidence="3 6" id="KW-0963">Cytoplasm</keyword>
<reference evidence="7 8" key="2">
    <citation type="submission" date="2018-12" db="EMBL/GenBank/DDBJ databases">
        <title>Simiduia agarivorans gen. nov., sp. nov., a marine, agarolytic bacterium isolated from shallow coastal water from Keelung, Taiwan.</title>
        <authorList>
            <person name="Shieh W.Y."/>
        </authorList>
    </citation>
    <scope>NUCLEOTIDE SEQUENCE [LARGE SCALE GENOMIC DNA]</scope>
    <source>
        <strain evidence="7 8">GTF-13</strain>
    </source>
</reference>
<sequence length="127" mass="14258">MSTTPTDLYKSVEQDNEIPPHERVRMLLNTAITKLERAQQAHKEGDVVGRGELMGDVVTIIGFLQAALDKDQGGEIADNLDALYDYMTRRLGAFYLDQSLDSLVEVGKLLEDMREAWDGVAEQMKDQ</sequence>
<dbReference type="PANTHER" id="PTHR34773">
    <property type="entry name" value="FLAGELLAR SECRETION CHAPERONE FLIS"/>
    <property type="match status" value="1"/>
</dbReference>
<name>A0A3P3VQU9_9GAMM</name>
<dbReference type="Pfam" id="PF02561">
    <property type="entry name" value="FliS"/>
    <property type="match status" value="1"/>
</dbReference>
<dbReference type="Proteomes" id="UP000280792">
    <property type="component" value="Unassembled WGS sequence"/>
</dbReference>
<keyword evidence="7" id="KW-0969">Cilium</keyword>
<dbReference type="GO" id="GO:0044780">
    <property type="term" value="P:bacterial-type flagellum assembly"/>
    <property type="evidence" value="ECO:0007669"/>
    <property type="project" value="InterPro"/>
</dbReference>
<keyword evidence="7" id="KW-0282">Flagellum</keyword>
<reference evidence="7 8" key="1">
    <citation type="submission" date="2018-08" db="EMBL/GenBank/DDBJ databases">
        <authorList>
            <person name="Khan S.A."/>
        </authorList>
    </citation>
    <scope>NUCLEOTIDE SEQUENCE [LARGE SCALE GENOMIC DNA]</scope>
    <source>
        <strain evidence="7 8">GTF-13</strain>
    </source>
</reference>
<comment type="caution">
    <text evidence="7">The sequence shown here is derived from an EMBL/GenBank/DDBJ whole genome shotgun (WGS) entry which is preliminary data.</text>
</comment>
<evidence type="ECO:0000256" key="4">
    <source>
        <dbReference type="ARBA" id="ARBA00022795"/>
    </source>
</evidence>
<gene>
    <name evidence="7" type="primary">fliS</name>
    <name evidence="7" type="ORF">D0544_07950</name>
</gene>
<protein>
    <recommendedName>
        <fullName evidence="6">Flagellar secretion chaperone FliS</fullName>
    </recommendedName>
</protein>
<keyword evidence="8" id="KW-1185">Reference proteome</keyword>